<reference evidence="2 3" key="1">
    <citation type="submission" date="2016-07" db="EMBL/GenBank/DDBJ databases">
        <title>Draft Genome Sequence of Methylobrevis pamukkalensis PK2.</title>
        <authorList>
            <person name="Vasilenko O.V."/>
            <person name="Doronina N.V."/>
            <person name="Shmareva M.N."/>
            <person name="Tarlachkov S.V."/>
            <person name="Mustakhimov I."/>
            <person name="Trotsenko Y.A."/>
        </authorList>
    </citation>
    <scope>NUCLEOTIDE SEQUENCE [LARGE SCALE GENOMIC DNA]</scope>
    <source>
        <strain evidence="2 3">PK2</strain>
    </source>
</reference>
<gene>
    <name evidence="2" type="ORF">A6302_04056</name>
</gene>
<organism evidence="2 3">
    <name type="scientific">Methylobrevis pamukkalensis</name>
    <dbReference type="NCBI Taxonomy" id="1439726"/>
    <lineage>
        <taxon>Bacteria</taxon>
        <taxon>Pseudomonadati</taxon>
        <taxon>Pseudomonadota</taxon>
        <taxon>Alphaproteobacteria</taxon>
        <taxon>Hyphomicrobiales</taxon>
        <taxon>Pleomorphomonadaceae</taxon>
        <taxon>Methylobrevis</taxon>
    </lineage>
</organism>
<evidence type="ECO:0000313" key="3">
    <source>
        <dbReference type="Proteomes" id="UP000094622"/>
    </source>
</evidence>
<dbReference type="AlphaFoldDB" id="A0A1E3GX63"/>
<name>A0A1E3GX63_9HYPH</name>
<dbReference type="Proteomes" id="UP000094622">
    <property type="component" value="Unassembled WGS sequence"/>
</dbReference>
<feature type="region of interest" description="Disordered" evidence="1">
    <location>
        <begin position="1"/>
        <end position="31"/>
    </location>
</feature>
<keyword evidence="3" id="KW-1185">Reference proteome</keyword>
<evidence type="ECO:0000256" key="1">
    <source>
        <dbReference type="SAM" id="MobiDB-lite"/>
    </source>
</evidence>
<proteinExistence type="predicted"/>
<sequence length="100" mass="9646">MTGGNAPVTSTATVSGTPPSGSAGSGAPDRTGVVWTAGISVAGTSAWGTSAGLPDAIWGRSKWAGSMPSSLAREITPATSQAACVGLPSFVQTGAKPRSA</sequence>
<protein>
    <submittedName>
        <fullName evidence="2">Uncharacterized protein</fullName>
    </submittedName>
</protein>
<accession>A0A1E3GX63</accession>
<evidence type="ECO:0000313" key="2">
    <source>
        <dbReference type="EMBL" id="ODN68647.1"/>
    </source>
</evidence>
<feature type="compositionally biased region" description="Low complexity" evidence="1">
    <location>
        <begin position="15"/>
        <end position="28"/>
    </location>
</feature>
<dbReference type="EMBL" id="MCRJ01000149">
    <property type="protein sequence ID" value="ODN68647.1"/>
    <property type="molecule type" value="Genomic_DNA"/>
</dbReference>
<comment type="caution">
    <text evidence="2">The sequence shown here is derived from an EMBL/GenBank/DDBJ whole genome shotgun (WGS) entry which is preliminary data.</text>
</comment>